<dbReference type="CDD" id="cd04182">
    <property type="entry name" value="GT_2_like_f"/>
    <property type="match status" value="1"/>
</dbReference>
<dbReference type="Pfam" id="PF12804">
    <property type="entry name" value="NTP_transf_3"/>
    <property type="match status" value="1"/>
</dbReference>
<dbReference type="STRING" id="545697.HMPREF0216_02283"/>
<keyword evidence="3" id="KW-1185">Reference proteome</keyword>
<name>L1QDB2_9CLOT</name>
<evidence type="ECO:0000259" key="1">
    <source>
        <dbReference type="Pfam" id="PF12804"/>
    </source>
</evidence>
<dbReference type="AlphaFoldDB" id="L1QDB2"/>
<evidence type="ECO:0000313" key="2">
    <source>
        <dbReference type="EMBL" id="EKY25968.1"/>
    </source>
</evidence>
<organism evidence="2 3">
    <name type="scientific">Clostridium celatum DSM 1785</name>
    <dbReference type="NCBI Taxonomy" id="545697"/>
    <lineage>
        <taxon>Bacteria</taxon>
        <taxon>Bacillati</taxon>
        <taxon>Bacillota</taxon>
        <taxon>Clostridia</taxon>
        <taxon>Eubacteriales</taxon>
        <taxon>Clostridiaceae</taxon>
        <taxon>Clostridium</taxon>
    </lineage>
</organism>
<dbReference type="PATRIC" id="fig|545697.3.peg.2245"/>
<dbReference type="Gene3D" id="3.90.550.10">
    <property type="entry name" value="Spore Coat Polysaccharide Biosynthesis Protein SpsA, Chain A"/>
    <property type="match status" value="1"/>
</dbReference>
<dbReference type="EMBL" id="AMEZ01000062">
    <property type="protein sequence ID" value="EKY25968.1"/>
    <property type="molecule type" value="Genomic_DNA"/>
</dbReference>
<evidence type="ECO:0000313" key="3">
    <source>
        <dbReference type="Proteomes" id="UP000010420"/>
    </source>
</evidence>
<dbReference type="PANTHER" id="PTHR43777">
    <property type="entry name" value="MOLYBDENUM COFACTOR CYTIDYLYLTRANSFERASE"/>
    <property type="match status" value="1"/>
</dbReference>
<dbReference type="SUPFAM" id="SSF53448">
    <property type="entry name" value="Nucleotide-diphospho-sugar transferases"/>
    <property type="match status" value="1"/>
</dbReference>
<protein>
    <recommendedName>
        <fullName evidence="1">MobA-like NTP transferase domain-containing protein</fullName>
    </recommendedName>
</protein>
<dbReference type="OrthoDB" id="9797742at2"/>
<reference evidence="2 3" key="1">
    <citation type="submission" date="2012-05" db="EMBL/GenBank/DDBJ databases">
        <authorList>
            <person name="Weinstock G."/>
            <person name="Sodergren E."/>
            <person name="Lobos E.A."/>
            <person name="Fulton L."/>
            <person name="Fulton R."/>
            <person name="Courtney L."/>
            <person name="Fronick C."/>
            <person name="O'Laughlin M."/>
            <person name="Godfrey J."/>
            <person name="Wilson R.M."/>
            <person name="Miner T."/>
            <person name="Farmer C."/>
            <person name="Delehaunty K."/>
            <person name="Cordes M."/>
            <person name="Minx P."/>
            <person name="Tomlinson C."/>
            <person name="Chen J."/>
            <person name="Wollam A."/>
            <person name="Pepin K.H."/>
            <person name="Bhonagiri V."/>
            <person name="Zhang X."/>
            <person name="Suruliraj S."/>
            <person name="Warren W."/>
            <person name="Mitreva M."/>
            <person name="Mardis E.R."/>
            <person name="Wilson R.K."/>
        </authorList>
    </citation>
    <scope>NUCLEOTIDE SEQUENCE [LARGE SCALE GENOMIC DNA]</scope>
    <source>
        <strain evidence="2 3">DSM 1785</strain>
    </source>
</reference>
<feature type="domain" description="MobA-like NTP transferase" evidence="1">
    <location>
        <begin position="6"/>
        <end position="161"/>
    </location>
</feature>
<gene>
    <name evidence="2" type="ORF">HMPREF0216_02283</name>
</gene>
<sequence>MKINLILLAAGNSKRFLENKLLYKINGKDMYMYILDTIKNINFNKVIFVTQYEEIQKELKKYNFNIVINTESYKGISSSIQLGINYDKSADGYMFMVCDQPFIKIQTIRNLIHAFNVSNTGIVAVSYNKKPRNPVIFSRKYLNSLLSLNGDIGGSSILKNNLHDLILVEVSEKIEICDIDTKDDLKIIKY</sequence>
<dbReference type="GO" id="GO:0016779">
    <property type="term" value="F:nucleotidyltransferase activity"/>
    <property type="evidence" value="ECO:0007669"/>
    <property type="project" value="UniProtKB-ARBA"/>
</dbReference>
<dbReference type="eggNOG" id="COG2068">
    <property type="taxonomic scope" value="Bacteria"/>
</dbReference>
<dbReference type="Proteomes" id="UP000010420">
    <property type="component" value="Unassembled WGS sequence"/>
</dbReference>
<dbReference type="InterPro" id="IPR025877">
    <property type="entry name" value="MobA-like_NTP_Trfase"/>
</dbReference>
<comment type="caution">
    <text evidence="2">The sequence shown here is derived from an EMBL/GenBank/DDBJ whole genome shotgun (WGS) entry which is preliminary data.</text>
</comment>
<dbReference type="HOGENOM" id="CLU_061980_1_0_9"/>
<dbReference type="InterPro" id="IPR029044">
    <property type="entry name" value="Nucleotide-diphossugar_trans"/>
</dbReference>
<dbReference type="PANTHER" id="PTHR43777:SF1">
    <property type="entry name" value="MOLYBDENUM COFACTOR CYTIDYLYLTRANSFERASE"/>
    <property type="match status" value="1"/>
</dbReference>
<accession>L1QDB2</accession>
<proteinExistence type="predicted"/>
<dbReference type="RefSeq" id="WP_005214047.1">
    <property type="nucleotide sequence ID" value="NZ_KB291653.1"/>
</dbReference>